<evidence type="ECO:0000313" key="4">
    <source>
        <dbReference type="Proteomes" id="UP001156882"/>
    </source>
</evidence>
<feature type="signal peptide" evidence="2">
    <location>
        <begin position="1"/>
        <end position="33"/>
    </location>
</feature>
<dbReference type="EMBL" id="BSPC01000045">
    <property type="protein sequence ID" value="GLS21198.1"/>
    <property type="molecule type" value="Genomic_DNA"/>
</dbReference>
<evidence type="ECO:0008006" key="5">
    <source>
        <dbReference type="Google" id="ProtNLM"/>
    </source>
</evidence>
<accession>A0ABQ6CLJ0</accession>
<evidence type="ECO:0000256" key="2">
    <source>
        <dbReference type="SAM" id="SignalP"/>
    </source>
</evidence>
<evidence type="ECO:0000256" key="1">
    <source>
        <dbReference type="SAM" id="MobiDB-lite"/>
    </source>
</evidence>
<organism evidence="3 4">
    <name type="scientific">Labrys miyagiensis</name>
    <dbReference type="NCBI Taxonomy" id="346912"/>
    <lineage>
        <taxon>Bacteria</taxon>
        <taxon>Pseudomonadati</taxon>
        <taxon>Pseudomonadota</taxon>
        <taxon>Alphaproteobacteria</taxon>
        <taxon>Hyphomicrobiales</taxon>
        <taxon>Xanthobacteraceae</taxon>
        <taxon>Labrys</taxon>
    </lineage>
</organism>
<evidence type="ECO:0000313" key="3">
    <source>
        <dbReference type="EMBL" id="GLS21198.1"/>
    </source>
</evidence>
<feature type="region of interest" description="Disordered" evidence="1">
    <location>
        <begin position="148"/>
        <end position="209"/>
    </location>
</feature>
<protein>
    <recommendedName>
        <fullName evidence="5">DUF2155 domain-containing protein</fullName>
    </recommendedName>
</protein>
<dbReference type="Proteomes" id="UP001156882">
    <property type="component" value="Unassembled WGS sequence"/>
</dbReference>
<dbReference type="Pfam" id="PF09923">
    <property type="entry name" value="DUF2155"/>
    <property type="match status" value="1"/>
</dbReference>
<keyword evidence="2" id="KW-0732">Signal</keyword>
<dbReference type="InterPro" id="IPR019225">
    <property type="entry name" value="DUF2155"/>
</dbReference>
<gene>
    <name evidence="3" type="ORF">GCM10007874_42150</name>
</gene>
<name>A0ABQ6CLJ0_9HYPH</name>
<comment type="caution">
    <text evidence="3">The sequence shown here is derived from an EMBL/GenBank/DDBJ whole genome shotgun (WGS) entry which is preliminary data.</text>
</comment>
<reference evidence="4" key="1">
    <citation type="journal article" date="2019" name="Int. J. Syst. Evol. Microbiol.">
        <title>The Global Catalogue of Microorganisms (GCM) 10K type strain sequencing project: providing services to taxonomists for standard genome sequencing and annotation.</title>
        <authorList>
            <consortium name="The Broad Institute Genomics Platform"/>
            <consortium name="The Broad Institute Genome Sequencing Center for Infectious Disease"/>
            <person name="Wu L."/>
            <person name="Ma J."/>
        </authorList>
    </citation>
    <scope>NUCLEOTIDE SEQUENCE [LARGE SCALE GENOMIC DNA]</scope>
    <source>
        <strain evidence="4">NBRC 101365</strain>
    </source>
</reference>
<sequence length="209" mass="21962">MPFGLPWTRTCFPLSLFASSSLRCFLLTGLALAGVSAATGVDQALAERIANPTAVFTGLDKISGEISTFEVPVGQTVKFGALSVTPRVCYSRSASEDPQTTSFVEIDEMTLSKKVERLFNGWMFAASPGLNGVEHPVYDVWLNDCKGGKSTEPPPPPVVAAAPGPKPGKGKKGKQPVDETAPPPPDAGDNGNGNGDFFDQPVDPNAPQD</sequence>
<proteinExistence type="predicted"/>
<keyword evidence="4" id="KW-1185">Reference proteome</keyword>
<feature type="chain" id="PRO_5047361205" description="DUF2155 domain-containing protein" evidence="2">
    <location>
        <begin position="34"/>
        <end position="209"/>
    </location>
</feature>